<dbReference type="Pfam" id="PF14214">
    <property type="entry name" value="Helitron_like_N"/>
    <property type="match status" value="1"/>
</dbReference>
<feature type="domain" description="Helitron helicase-like" evidence="1">
    <location>
        <begin position="10"/>
        <end position="180"/>
    </location>
</feature>
<name>A0AAP0RKJ8_LIQFO</name>
<dbReference type="EMBL" id="JBBPBK010000008">
    <property type="protein sequence ID" value="KAK9279906.1"/>
    <property type="molecule type" value="Genomic_DNA"/>
</dbReference>
<dbReference type="Proteomes" id="UP001415857">
    <property type="component" value="Unassembled WGS sequence"/>
</dbReference>
<evidence type="ECO:0000313" key="2">
    <source>
        <dbReference type="EMBL" id="KAK9279906.1"/>
    </source>
</evidence>
<evidence type="ECO:0000313" key="3">
    <source>
        <dbReference type="Proteomes" id="UP001415857"/>
    </source>
</evidence>
<reference evidence="2 3" key="1">
    <citation type="journal article" date="2024" name="Plant J.">
        <title>Genome sequences and population genomics reveal climatic adaptation and genomic divergence between two closely related sweetgum species.</title>
        <authorList>
            <person name="Xu W.Q."/>
            <person name="Ren C.Q."/>
            <person name="Zhang X.Y."/>
            <person name="Comes H.P."/>
            <person name="Liu X.H."/>
            <person name="Li Y.G."/>
            <person name="Kettle C.J."/>
            <person name="Jalonen R."/>
            <person name="Gaisberger H."/>
            <person name="Ma Y.Z."/>
            <person name="Qiu Y.X."/>
        </authorList>
    </citation>
    <scope>NUCLEOTIDE SEQUENCE [LARGE SCALE GENOMIC DNA]</scope>
    <source>
        <strain evidence="2">Hangzhou</strain>
    </source>
</reference>
<organism evidence="2 3">
    <name type="scientific">Liquidambar formosana</name>
    <name type="common">Formosan gum</name>
    <dbReference type="NCBI Taxonomy" id="63359"/>
    <lineage>
        <taxon>Eukaryota</taxon>
        <taxon>Viridiplantae</taxon>
        <taxon>Streptophyta</taxon>
        <taxon>Embryophyta</taxon>
        <taxon>Tracheophyta</taxon>
        <taxon>Spermatophyta</taxon>
        <taxon>Magnoliopsida</taxon>
        <taxon>eudicotyledons</taxon>
        <taxon>Gunneridae</taxon>
        <taxon>Pentapetalae</taxon>
        <taxon>Saxifragales</taxon>
        <taxon>Altingiaceae</taxon>
        <taxon>Liquidambar</taxon>
    </lineage>
</organism>
<sequence length="299" mass="34771">MPRVLFVQAADNTLLLASRLLQQFVVDMYVKLETTRLDYYRRKQTTIRSELYQGIVDSVISAETKGCQVGKRMILPASFVGGPRDMRRRYLYAMALVQHFGKPDLFITMTCNPEWREIKNELKPGQLPQDRPDLTSRVFRAKLQDLKDQLFKKEIFGKVAAHVYVIEFQKRGLSHAHMLIILKPGYKITTPNLYDKFVCAEIPDERDYSLLHEMVVKHMMHGLCGEKNKKKPLHERRRVQKSLPTGVLLEDNAGKRCIPNLQKNWTYFIENSVVKGVNERFSNVHKEIELSLNVHTEVN</sequence>
<dbReference type="PANTHER" id="PTHR45786">
    <property type="entry name" value="DNA BINDING PROTEIN-LIKE"/>
    <property type="match status" value="1"/>
</dbReference>
<keyword evidence="3" id="KW-1185">Reference proteome</keyword>
<accession>A0AAP0RKJ8</accession>
<dbReference type="InterPro" id="IPR025476">
    <property type="entry name" value="Helitron_helicase-like"/>
</dbReference>
<dbReference type="PANTHER" id="PTHR45786:SF74">
    <property type="entry name" value="ATP-DEPENDENT DNA HELICASE"/>
    <property type="match status" value="1"/>
</dbReference>
<protein>
    <recommendedName>
        <fullName evidence="1">Helitron helicase-like domain-containing protein</fullName>
    </recommendedName>
</protein>
<dbReference type="AlphaFoldDB" id="A0AAP0RKJ8"/>
<evidence type="ECO:0000259" key="1">
    <source>
        <dbReference type="Pfam" id="PF14214"/>
    </source>
</evidence>
<comment type="caution">
    <text evidence="2">The sequence shown here is derived from an EMBL/GenBank/DDBJ whole genome shotgun (WGS) entry which is preliminary data.</text>
</comment>
<proteinExistence type="predicted"/>
<gene>
    <name evidence="2" type="ORF">L1049_013590</name>
</gene>